<name>A0A852TM96_9BACI</name>
<reference evidence="4" key="1">
    <citation type="submission" date="2020-07" db="EMBL/GenBank/DDBJ databases">
        <authorList>
            <person name="Partida-Martinez L."/>
            <person name="Huntemann M."/>
            <person name="Clum A."/>
            <person name="Wang J."/>
            <person name="Palaniappan K."/>
            <person name="Ritter S."/>
            <person name="Chen I.-M."/>
            <person name="Stamatis D."/>
            <person name="Reddy T."/>
            <person name="O'Malley R."/>
            <person name="Daum C."/>
            <person name="Shapiro N."/>
            <person name="Ivanova N."/>
            <person name="Kyrpides N."/>
            <person name="Woyke T."/>
        </authorList>
    </citation>
    <scope>NUCLEOTIDE SEQUENCE [LARGE SCALE GENOMIC DNA]</scope>
    <source>
        <strain evidence="4">AT2.8</strain>
    </source>
</reference>
<dbReference type="GO" id="GO:0045881">
    <property type="term" value="P:positive regulation of sporulation resulting in formation of a cellular spore"/>
    <property type="evidence" value="ECO:0007669"/>
    <property type="project" value="InterPro"/>
</dbReference>
<evidence type="ECO:0000313" key="4">
    <source>
        <dbReference type="Proteomes" id="UP000548423"/>
    </source>
</evidence>
<reference evidence="4" key="2">
    <citation type="submission" date="2020-08" db="EMBL/GenBank/DDBJ databases">
        <title>The Agave Microbiome: Exploring the role of microbial communities in plant adaptations to desert environments.</title>
        <authorList>
            <person name="Partida-Martinez L.P."/>
        </authorList>
    </citation>
    <scope>NUCLEOTIDE SEQUENCE [LARGE SCALE GENOMIC DNA]</scope>
    <source>
        <strain evidence="4">AT2.8</strain>
    </source>
</reference>
<evidence type="ECO:0000313" key="3">
    <source>
        <dbReference type="EMBL" id="NYE09499.1"/>
    </source>
</evidence>
<dbReference type="Pfam" id="PF14089">
    <property type="entry name" value="KbaA"/>
    <property type="match status" value="1"/>
</dbReference>
<protein>
    <submittedName>
        <fullName evidence="3">KinB signaling pathway activation protein</fullName>
    </submittedName>
</protein>
<feature type="transmembrane region" description="Helical" evidence="2">
    <location>
        <begin position="48"/>
        <end position="73"/>
    </location>
</feature>
<sequence>MTSRIWVRLFMTTLLIGGITSAIVGFIINWNEYVHYFTEFRIINILSALFWFLLWGFLYSVVSQMGFFAYLTVHRFGLGIFKSVSLWNGVQAVLTLFVLFDLVYLRYETFAKSGDSLYPYIGLAVLLLIPALVIAWYKAKQTNREAFIPALFFMIVVTVIEWFPVLRVNESSWIYLMLFSLLACNAYQILILHKLNMQSQQQRQSRQSSTNKITKSPKKISKKTVH</sequence>
<feature type="region of interest" description="Disordered" evidence="1">
    <location>
        <begin position="203"/>
        <end position="226"/>
    </location>
</feature>
<keyword evidence="2" id="KW-0812">Transmembrane</keyword>
<dbReference type="Proteomes" id="UP000548423">
    <property type="component" value="Unassembled WGS sequence"/>
</dbReference>
<gene>
    <name evidence="3" type="ORF">F4694_006378</name>
</gene>
<evidence type="ECO:0000256" key="1">
    <source>
        <dbReference type="SAM" id="MobiDB-lite"/>
    </source>
</evidence>
<comment type="caution">
    <text evidence="3">The sequence shown here is derived from an EMBL/GenBank/DDBJ whole genome shotgun (WGS) entry which is preliminary data.</text>
</comment>
<organism evidence="3 4">
    <name type="scientific">Neobacillus niacini</name>
    <dbReference type="NCBI Taxonomy" id="86668"/>
    <lineage>
        <taxon>Bacteria</taxon>
        <taxon>Bacillati</taxon>
        <taxon>Bacillota</taxon>
        <taxon>Bacilli</taxon>
        <taxon>Bacillales</taxon>
        <taxon>Bacillaceae</taxon>
        <taxon>Neobacillus</taxon>
    </lineage>
</organism>
<keyword evidence="2" id="KW-0472">Membrane</keyword>
<feature type="transmembrane region" description="Helical" evidence="2">
    <location>
        <begin position="146"/>
        <end position="166"/>
    </location>
</feature>
<feature type="compositionally biased region" description="Low complexity" evidence="1">
    <location>
        <begin position="203"/>
        <end position="214"/>
    </location>
</feature>
<accession>A0A852TM96</accession>
<dbReference type="PIRSF" id="PIRSF029886">
    <property type="entry name" value="KBAA"/>
    <property type="match status" value="1"/>
</dbReference>
<proteinExistence type="predicted"/>
<feature type="transmembrane region" description="Helical" evidence="2">
    <location>
        <begin position="117"/>
        <end position="137"/>
    </location>
</feature>
<evidence type="ECO:0000256" key="2">
    <source>
        <dbReference type="SAM" id="Phobius"/>
    </source>
</evidence>
<dbReference type="SMART" id="SM01251">
    <property type="entry name" value="KbaA"/>
    <property type="match status" value="1"/>
</dbReference>
<feature type="transmembrane region" description="Helical" evidence="2">
    <location>
        <begin position="7"/>
        <end position="28"/>
    </location>
</feature>
<feature type="compositionally biased region" description="Basic residues" evidence="1">
    <location>
        <begin position="215"/>
        <end position="226"/>
    </location>
</feature>
<feature type="transmembrane region" description="Helical" evidence="2">
    <location>
        <begin position="172"/>
        <end position="193"/>
    </location>
</feature>
<dbReference type="InterPro" id="IPR024164">
    <property type="entry name" value="KinB-signalling_activ"/>
</dbReference>
<keyword evidence="2" id="KW-1133">Transmembrane helix</keyword>
<feature type="transmembrane region" description="Helical" evidence="2">
    <location>
        <begin position="85"/>
        <end position="105"/>
    </location>
</feature>
<dbReference type="AlphaFoldDB" id="A0A852TM96"/>
<dbReference type="EMBL" id="JACCBX010000022">
    <property type="protein sequence ID" value="NYE09499.1"/>
    <property type="molecule type" value="Genomic_DNA"/>
</dbReference>